<keyword evidence="4" id="KW-1185">Reference proteome</keyword>
<reference evidence="4" key="2">
    <citation type="journal article" date="2019" name="Int. J. Syst. Evol. Microbiol.">
        <title>The Global Catalogue of Microorganisms (GCM) 10K type strain sequencing project: providing services to taxonomists for standard genome sequencing and annotation.</title>
        <authorList>
            <consortium name="The Broad Institute Genomics Platform"/>
            <consortium name="The Broad Institute Genome Sequencing Center for Infectious Disease"/>
            <person name="Wu L."/>
            <person name="Ma J."/>
        </authorList>
    </citation>
    <scope>NUCLEOTIDE SEQUENCE [LARGE SCALE GENOMIC DNA]</scope>
    <source>
        <strain evidence="4">NBRC 107715</strain>
    </source>
</reference>
<proteinExistence type="predicted"/>
<reference evidence="1 3" key="3">
    <citation type="submission" date="2019-07" db="EMBL/GenBank/DDBJ databases">
        <title>Whole genome shotgun sequence of Methylobacterium oxalidis NBRC 107715.</title>
        <authorList>
            <person name="Hosoyama A."/>
            <person name="Uohara A."/>
            <person name="Ohji S."/>
            <person name="Ichikawa N."/>
        </authorList>
    </citation>
    <scope>NUCLEOTIDE SEQUENCE [LARGE SCALE GENOMIC DNA]</scope>
    <source>
        <strain evidence="1 3">NBRC 107715</strain>
    </source>
</reference>
<dbReference type="AlphaFoldDB" id="A0A512JDK5"/>
<dbReference type="EMBL" id="BJZU01000239">
    <property type="protein sequence ID" value="GEP08034.1"/>
    <property type="molecule type" value="Genomic_DNA"/>
</dbReference>
<reference evidence="2" key="1">
    <citation type="journal article" date="2014" name="Int. J. Syst. Evol. Microbiol.">
        <title>Complete genome of a new Firmicutes species belonging to the dominant human colonic microbiota ('Ruminococcus bicirculans') reveals two chromosomes and a selective capacity to utilize plant glucans.</title>
        <authorList>
            <consortium name="NISC Comparative Sequencing Program"/>
            <person name="Wegmann U."/>
            <person name="Louis P."/>
            <person name="Goesmann A."/>
            <person name="Henrissat B."/>
            <person name="Duncan S.H."/>
            <person name="Flint H.J."/>
        </authorList>
    </citation>
    <scope>NUCLEOTIDE SEQUENCE</scope>
    <source>
        <strain evidence="2">NBRC 107715</strain>
    </source>
</reference>
<organism evidence="1 3">
    <name type="scientific">Methylobacterium oxalidis</name>
    <dbReference type="NCBI Taxonomy" id="944322"/>
    <lineage>
        <taxon>Bacteria</taxon>
        <taxon>Pseudomonadati</taxon>
        <taxon>Pseudomonadota</taxon>
        <taxon>Alphaproteobacteria</taxon>
        <taxon>Hyphomicrobiales</taxon>
        <taxon>Methylobacteriaceae</taxon>
        <taxon>Methylobacterium</taxon>
    </lineage>
</organism>
<evidence type="ECO:0000313" key="4">
    <source>
        <dbReference type="Proteomes" id="UP001156856"/>
    </source>
</evidence>
<dbReference type="Proteomes" id="UP000321960">
    <property type="component" value="Unassembled WGS sequence"/>
</dbReference>
<reference evidence="2" key="4">
    <citation type="submission" date="2023-01" db="EMBL/GenBank/DDBJ databases">
        <title>Draft genome sequence of Methylobacterium oxalidis strain NBRC 107715.</title>
        <authorList>
            <person name="Sun Q."/>
            <person name="Mori K."/>
        </authorList>
    </citation>
    <scope>NUCLEOTIDE SEQUENCE</scope>
    <source>
        <strain evidence="2">NBRC 107715</strain>
    </source>
</reference>
<name>A0A512JDK5_9HYPH</name>
<evidence type="ECO:0000313" key="3">
    <source>
        <dbReference type="Proteomes" id="UP000321960"/>
    </source>
</evidence>
<sequence length="64" mass="7117">MSRTIRSLVPRSRAASDWVASWPLQTLCSGRVFRSHGNPMQDFTALDHLKATAIKLSHALAVKQ</sequence>
<accession>A0A512JDK5</accession>
<evidence type="ECO:0000313" key="1">
    <source>
        <dbReference type="EMBL" id="GEP08034.1"/>
    </source>
</evidence>
<protein>
    <submittedName>
        <fullName evidence="1">Uncharacterized protein</fullName>
    </submittedName>
</protein>
<gene>
    <name evidence="2" type="ORF">GCM10007888_22190</name>
    <name evidence="1" type="ORF">MOX02_60720</name>
</gene>
<dbReference type="Proteomes" id="UP001156856">
    <property type="component" value="Unassembled WGS sequence"/>
</dbReference>
<dbReference type="EMBL" id="BSPK01000029">
    <property type="protein sequence ID" value="GLS63838.1"/>
    <property type="molecule type" value="Genomic_DNA"/>
</dbReference>
<comment type="caution">
    <text evidence="1">The sequence shown here is derived from an EMBL/GenBank/DDBJ whole genome shotgun (WGS) entry which is preliminary data.</text>
</comment>
<evidence type="ECO:0000313" key="2">
    <source>
        <dbReference type="EMBL" id="GLS63838.1"/>
    </source>
</evidence>